<accession>A0A1G1XTJ4</accession>
<gene>
    <name evidence="11" type="ORF">A2731_02685</name>
</gene>
<comment type="similarity">
    <text evidence="7">Belongs to the DNA polymerase HolA subunit family.</text>
</comment>
<dbReference type="GO" id="GO:0003887">
    <property type="term" value="F:DNA-directed DNA polymerase activity"/>
    <property type="evidence" value="ECO:0007669"/>
    <property type="project" value="UniProtKB-KW"/>
</dbReference>
<dbReference type="InterPro" id="IPR027417">
    <property type="entry name" value="P-loop_NTPase"/>
</dbReference>
<evidence type="ECO:0000256" key="6">
    <source>
        <dbReference type="ARBA" id="ARBA00022932"/>
    </source>
</evidence>
<dbReference type="PANTHER" id="PTHR34388">
    <property type="entry name" value="DNA POLYMERASE III SUBUNIT DELTA"/>
    <property type="match status" value="1"/>
</dbReference>
<keyword evidence="6" id="KW-0239">DNA-directed DNA polymerase</keyword>
<dbReference type="SUPFAM" id="SSF48019">
    <property type="entry name" value="post-AAA+ oligomerization domain-like"/>
    <property type="match status" value="1"/>
</dbReference>
<evidence type="ECO:0000256" key="4">
    <source>
        <dbReference type="ARBA" id="ARBA00022695"/>
    </source>
</evidence>
<dbReference type="AlphaFoldDB" id="A0A1G1XTJ4"/>
<dbReference type="GO" id="GO:0006261">
    <property type="term" value="P:DNA-templated DNA replication"/>
    <property type="evidence" value="ECO:0007669"/>
    <property type="project" value="TreeGrafter"/>
</dbReference>
<dbReference type="GO" id="GO:0009360">
    <property type="term" value="C:DNA polymerase III complex"/>
    <property type="evidence" value="ECO:0007669"/>
    <property type="project" value="InterPro"/>
</dbReference>
<dbReference type="Gene3D" id="1.10.8.60">
    <property type="match status" value="1"/>
</dbReference>
<dbReference type="InterPro" id="IPR048466">
    <property type="entry name" value="DNA_pol3_delta-like_C"/>
</dbReference>
<evidence type="ECO:0000256" key="2">
    <source>
        <dbReference type="ARBA" id="ARBA00017703"/>
    </source>
</evidence>
<comment type="caution">
    <text evidence="11">The sequence shown here is derived from an EMBL/GenBank/DDBJ whole genome shotgun (WGS) entry which is preliminary data.</text>
</comment>
<dbReference type="Pfam" id="PF06144">
    <property type="entry name" value="DNA_pol3_delta"/>
    <property type="match status" value="1"/>
</dbReference>
<dbReference type="EC" id="2.7.7.7" evidence="1"/>
<evidence type="ECO:0000256" key="5">
    <source>
        <dbReference type="ARBA" id="ARBA00022705"/>
    </source>
</evidence>
<evidence type="ECO:0000256" key="8">
    <source>
        <dbReference type="ARBA" id="ARBA00049244"/>
    </source>
</evidence>
<dbReference type="InterPro" id="IPR005790">
    <property type="entry name" value="DNA_polIII_delta"/>
</dbReference>
<dbReference type="Pfam" id="PF21694">
    <property type="entry name" value="DNA_pol3_delta_C"/>
    <property type="match status" value="1"/>
</dbReference>
<sequence length="331" mass="37847">MIILLYGPDTFRSNQKLKGLKDKFIKEVDKTGLNLATLDGVQLETVEFEKAIATPPFLAKKRMVVIKELIAKNRGQKIQKEILEILDKNGLTDVILIFWEGDLGNIKTSRKKSKISTRRSNILFERLKKEKYVQEFELLETSEVRKWASAEIKKKDGQINPAALAMLIDFIGNDLWQLNSEIDKLIAYAKNKEVSVNDVQNLVKTKLDDDIFKLTDALGQKNKKLALKLVSDQLQSGVMPTQLLSKIIWQYKNLLLIKGFVENNGSGYPDKRLGYQLGLHPFVIKKTMAQVKNYDLDSLKKTYSRLLEIDYKIKTSQVSPEVLFDLLIVKS</sequence>
<dbReference type="InterPro" id="IPR008921">
    <property type="entry name" value="DNA_pol3_clamp-load_cplx_C"/>
</dbReference>
<dbReference type="InterPro" id="IPR010372">
    <property type="entry name" value="DNA_pol3_delta_N"/>
</dbReference>
<evidence type="ECO:0000313" key="11">
    <source>
        <dbReference type="EMBL" id="OGY43301.1"/>
    </source>
</evidence>
<organism evidence="11 12">
    <name type="scientific">Candidatus Buchananbacteria bacterium RIFCSPHIGHO2_01_FULL_39_8</name>
    <dbReference type="NCBI Taxonomy" id="1797533"/>
    <lineage>
        <taxon>Bacteria</taxon>
        <taxon>Candidatus Buchananiibacteriota</taxon>
    </lineage>
</organism>
<dbReference type="NCBIfam" id="TIGR01128">
    <property type="entry name" value="holA"/>
    <property type="match status" value="1"/>
</dbReference>
<evidence type="ECO:0000256" key="1">
    <source>
        <dbReference type="ARBA" id="ARBA00012417"/>
    </source>
</evidence>
<dbReference type="Proteomes" id="UP000176241">
    <property type="component" value="Unassembled WGS sequence"/>
</dbReference>
<evidence type="ECO:0000259" key="9">
    <source>
        <dbReference type="Pfam" id="PF06144"/>
    </source>
</evidence>
<evidence type="ECO:0000256" key="7">
    <source>
        <dbReference type="ARBA" id="ARBA00034754"/>
    </source>
</evidence>
<dbReference type="Gene3D" id="1.20.272.10">
    <property type="match status" value="1"/>
</dbReference>
<evidence type="ECO:0000259" key="10">
    <source>
        <dbReference type="Pfam" id="PF21694"/>
    </source>
</evidence>
<keyword evidence="5" id="KW-0235">DNA replication</keyword>
<comment type="catalytic activity">
    <reaction evidence="8">
        <text>DNA(n) + a 2'-deoxyribonucleoside 5'-triphosphate = DNA(n+1) + diphosphate</text>
        <dbReference type="Rhea" id="RHEA:22508"/>
        <dbReference type="Rhea" id="RHEA-COMP:17339"/>
        <dbReference type="Rhea" id="RHEA-COMP:17340"/>
        <dbReference type="ChEBI" id="CHEBI:33019"/>
        <dbReference type="ChEBI" id="CHEBI:61560"/>
        <dbReference type="ChEBI" id="CHEBI:173112"/>
        <dbReference type="EC" id="2.7.7.7"/>
    </reaction>
</comment>
<feature type="domain" description="DNA polymerase III delta subunit-like C-terminal" evidence="10">
    <location>
        <begin position="209"/>
        <end position="330"/>
    </location>
</feature>
<evidence type="ECO:0000313" key="12">
    <source>
        <dbReference type="Proteomes" id="UP000176241"/>
    </source>
</evidence>
<dbReference type="PANTHER" id="PTHR34388:SF1">
    <property type="entry name" value="DNA POLYMERASE III SUBUNIT DELTA"/>
    <property type="match status" value="1"/>
</dbReference>
<dbReference type="GO" id="GO:0003677">
    <property type="term" value="F:DNA binding"/>
    <property type="evidence" value="ECO:0007669"/>
    <property type="project" value="InterPro"/>
</dbReference>
<evidence type="ECO:0000256" key="3">
    <source>
        <dbReference type="ARBA" id="ARBA00022679"/>
    </source>
</evidence>
<name>A0A1G1XTJ4_9BACT</name>
<protein>
    <recommendedName>
        <fullName evidence="2">DNA polymerase III subunit delta</fullName>
        <ecNumber evidence="1">2.7.7.7</ecNumber>
    </recommendedName>
</protein>
<dbReference type="SUPFAM" id="SSF52540">
    <property type="entry name" value="P-loop containing nucleoside triphosphate hydrolases"/>
    <property type="match status" value="1"/>
</dbReference>
<dbReference type="STRING" id="1797533.A2731_02685"/>
<keyword evidence="3" id="KW-0808">Transferase</keyword>
<dbReference type="EMBL" id="MHIC01000051">
    <property type="protein sequence ID" value="OGY43301.1"/>
    <property type="molecule type" value="Genomic_DNA"/>
</dbReference>
<feature type="domain" description="DNA polymerase III delta N-terminal" evidence="9">
    <location>
        <begin position="4"/>
        <end position="105"/>
    </location>
</feature>
<dbReference type="Gene3D" id="3.40.50.300">
    <property type="entry name" value="P-loop containing nucleotide triphosphate hydrolases"/>
    <property type="match status" value="1"/>
</dbReference>
<proteinExistence type="inferred from homology"/>
<reference evidence="11 12" key="1">
    <citation type="journal article" date="2016" name="Nat. Commun.">
        <title>Thousands of microbial genomes shed light on interconnected biogeochemical processes in an aquifer system.</title>
        <authorList>
            <person name="Anantharaman K."/>
            <person name="Brown C.T."/>
            <person name="Hug L.A."/>
            <person name="Sharon I."/>
            <person name="Castelle C.J."/>
            <person name="Probst A.J."/>
            <person name="Thomas B.C."/>
            <person name="Singh A."/>
            <person name="Wilkins M.J."/>
            <person name="Karaoz U."/>
            <person name="Brodie E.L."/>
            <person name="Williams K.H."/>
            <person name="Hubbard S.S."/>
            <person name="Banfield J.F."/>
        </authorList>
    </citation>
    <scope>NUCLEOTIDE SEQUENCE [LARGE SCALE GENOMIC DNA]</scope>
</reference>
<keyword evidence="4" id="KW-0548">Nucleotidyltransferase</keyword>